<organism evidence="1">
    <name type="scientific">Vecturithrix granuli</name>
    <dbReference type="NCBI Taxonomy" id="1499967"/>
    <lineage>
        <taxon>Bacteria</taxon>
        <taxon>Candidatus Moduliflexota</taxon>
        <taxon>Candidatus Vecturitrichia</taxon>
        <taxon>Candidatus Vecturitrichales</taxon>
        <taxon>Candidatus Vecturitrichaceae</taxon>
        <taxon>Candidatus Vecturithrix</taxon>
    </lineage>
</organism>
<keyword evidence="2" id="KW-1185">Reference proteome</keyword>
<dbReference type="HOGENOM" id="CLU_2285898_0_0_0"/>
<dbReference type="InterPro" id="IPR005368">
    <property type="entry name" value="UPF0175"/>
</dbReference>
<reference evidence="1" key="1">
    <citation type="journal article" date="2015" name="PeerJ">
        <title>First genomic representation of candidate bacterial phylum KSB3 points to enhanced environmental sensing as a trigger of wastewater bulking.</title>
        <authorList>
            <person name="Sekiguchi Y."/>
            <person name="Ohashi A."/>
            <person name="Parks D.H."/>
            <person name="Yamauchi T."/>
            <person name="Tyson G.W."/>
            <person name="Hugenholtz P."/>
        </authorList>
    </citation>
    <scope>NUCLEOTIDE SEQUENCE [LARGE SCALE GENOMIC DNA]</scope>
</reference>
<dbReference type="AlphaFoldDB" id="A0A081C154"/>
<dbReference type="Pfam" id="PF03683">
    <property type="entry name" value="UPF0175"/>
    <property type="match status" value="1"/>
</dbReference>
<evidence type="ECO:0000313" key="2">
    <source>
        <dbReference type="Proteomes" id="UP000030661"/>
    </source>
</evidence>
<protein>
    <submittedName>
        <fullName evidence="1">Uncharacterized protein</fullName>
    </submittedName>
</protein>
<dbReference type="STRING" id="1499967.U27_05283"/>
<dbReference type="Proteomes" id="UP000030661">
    <property type="component" value="Unassembled WGS sequence"/>
</dbReference>
<sequence>MLTTGHATTRIELDLPSDVLFALRSFGQPGVIRQKVKTALALLLFQEDAISLGKAADVADMSYGQFLDVLQAHGIAAYDYTEQAFAWDNEAVAAYQQAVQS</sequence>
<proteinExistence type="predicted"/>
<evidence type="ECO:0000313" key="1">
    <source>
        <dbReference type="EMBL" id="GAK58309.1"/>
    </source>
</evidence>
<accession>A0A081C154</accession>
<gene>
    <name evidence="1" type="ORF">U27_05283</name>
</gene>
<dbReference type="EMBL" id="DF820467">
    <property type="protein sequence ID" value="GAK58309.1"/>
    <property type="molecule type" value="Genomic_DNA"/>
</dbReference>
<name>A0A081C154_VECG1</name>